<reference evidence="6" key="1">
    <citation type="submission" date="2019-05" db="EMBL/GenBank/DDBJ databases">
        <title>Annotation for the trematode Paragonimus heterotremus.</title>
        <authorList>
            <person name="Choi Y.-J."/>
        </authorList>
    </citation>
    <scope>NUCLEOTIDE SEQUENCE</scope>
    <source>
        <strain evidence="6">LC</strain>
    </source>
</reference>
<feature type="transmembrane region" description="Helical" evidence="3">
    <location>
        <begin position="36"/>
        <end position="55"/>
    </location>
</feature>
<keyword evidence="1" id="KW-0853">WD repeat</keyword>
<proteinExistence type="predicted"/>
<dbReference type="PANTHER" id="PTHR14920:SF0">
    <property type="entry name" value="WD REPEAT DOMAIN 19"/>
    <property type="match status" value="1"/>
</dbReference>
<dbReference type="Pfam" id="PF23389">
    <property type="entry name" value="Beta-prop_WDR19_1st"/>
    <property type="match status" value="1"/>
</dbReference>
<evidence type="ECO:0000259" key="4">
    <source>
        <dbReference type="Pfam" id="PF15911"/>
    </source>
</evidence>
<keyword evidence="3" id="KW-0472">Membrane</keyword>
<dbReference type="InterPro" id="IPR001680">
    <property type="entry name" value="WD40_rpt"/>
</dbReference>
<feature type="domain" description="WDR19 first beta-propeller" evidence="5">
    <location>
        <begin position="1"/>
        <end position="153"/>
    </location>
</feature>
<evidence type="ECO:0000313" key="7">
    <source>
        <dbReference type="Proteomes" id="UP000748531"/>
    </source>
</evidence>
<dbReference type="InterPro" id="IPR057855">
    <property type="entry name" value="Beta-prop_WDR19_1st"/>
</dbReference>
<dbReference type="SUPFAM" id="SSF50978">
    <property type="entry name" value="WD40 repeat-like"/>
    <property type="match status" value="1"/>
</dbReference>
<comment type="caution">
    <text evidence="6">The sequence shown here is derived from an EMBL/GenBank/DDBJ whole genome shotgun (WGS) entry which is preliminary data.</text>
</comment>
<evidence type="ECO:0000256" key="3">
    <source>
        <dbReference type="SAM" id="Phobius"/>
    </source>
</evidence>
<dbReference type="InterPro" id="IPR036322">
    <property type="entry name" value="WD40_repeat_dom_sf"/>
</dbReference>
<sequence>ISCVLGGKNLFILSLDDSESPIELAFQTRYGDIVSYHWFGDGYIMIGFTLGYFIVISTQKSEIGKEIYQVRDHKDGLWDIAISPALNRCATAGDHCVKIHDLLNVRELLAIIELEEDMRPGKETQTTTSPFRNNRGACQLQWSDDGQLMAVSTPRQLLHVFLSQLPMLASVDLSGTANLTARLTSLLEVTVEQLPFSKTQTSIEYFQTPQIVKVPIEPTFISLSSKYLAVGMNNHAWFYELTEKGFEVVSDYDYLDVVTNISVNDTYAAACGPSGKLTLHWIDPKTFPTKDGLRASPTAAIRDNLYAMTAREQRMFPDCSPNGSRETNMKITGFRLTTDFLIYATDVSSSLTLFICWLPDLCAVT</sequence>
<dbReference type="InterPro" id="IPR039468">
    <property type="entry name" value="WDR19_WD40_rpt"/>
</dbReference>
<dbReference type="OrthoDB" id="10250638at2759"/>
<gene>
    <name evidence="6" type="ORF">PHET_10569</name>
</gene>
<keyword evidence="7" id="KW-1185">Reference proteome</keyword>
<organism evidence="6 7">
    <name type="scientific">Paragonimus heterotremus</name>
    <dbReference type="NCBI Taxonomy" id="100268"/>
    <lineage>
        <taxon>Eukaryota</taxon>
        <taxon>Metazoa</taxon>
        <taxon>Spiralia</taxon>
        <taxon>Lophotrochozoa</taxon>
        <taxon>Platyhelminthes</taxon>
        <taxon>Trematoda</taxon>
        <taxon>Digenea</taxon>
        <taxon>Plagiorchiida</taxon>
        <taxon>Troglotremata</taxon>
        <taxon>Troglotrematidae</taxon>
        <taxon>Paragonimus</taxon>
    </lineage>
</organism>
<feature type="domain" description="WDR19 WD40 repeat" evidence="4">
    <location>
        <begin position="181"/>
        <end position="348"/>
    </location>
</feature>
<dbReference type="Pfam" id="PF15911">
    <property type="entry name" value="Beta-prop_WDR19_2nd"/>
    <property type="match status" value="1"/>
</dbReference>
<evidence type="ECO:0000256" key="2">
    <source>
        <dbReference type="ARBA" id="ARBA00022737"/>
    </source>
</evidence>
<evidence type="ECO:0000259" key="5">
    <source>
        <dbReference type="Pfam" id="PF23389"/>
    </source>
</evidence>
<dbReference type="AlphaFoldDB" id="A0A8J4TA49"/>
<dbReference type="GO" id="GO:0005929">
    <property type="term" value="C:cilium"/>
    <property type="evidence" value="ECO:0007669"/>
    <property type="project" value="TreeGrafter"/>
</dbReference>
<dbReference type="GO" id="GO:0060271">
    <property type="term" value="P:cilium assembly"/>
    <property type="evidence" value="ECO:0007669"/>
    <property type="project" value="TreeGrafter"/>
</dbReference>
<dbReference type="GO" id="GO:0035721">
    <property type="term" value="P:intraciliary retrograde transport"/>
    <property type="evidence" value="ECO:0007669"/>
    <property type="project" value="InterPro"/>
</dbReference>
<accession>A0A8J4TA49</accession>
<dbReference type="Proteomes" id="UP000748531">
    <property type="component" value="Unassembled WGS sequence"/>
</dbReference>
<dbReference type="GO" id="GO:0030991">
    <property type="term" value="C:intraciliary transport particle A"/>
    <property type="evidence" value="ECO:0007669"/>
    <property type="project" value="TreeGrafter"/>
</dbReference>
<name>A0A8J4TA49_9TREM</name>
<dbReference type="InterPro" id="IPR040379">
    <property type="entry name" value="WDR19/dyf-2"/>
</dbReference>
<dbReference type="EMBL" id="LUCH01007715">
    <property type="protein sequence ID" value="KAF5396627.1"/>
    <property type="molecule type" value="Genomic_DNA"/>
</dbReference>
<dbReference type="SMART" id="SM00320">
    <property type="entry name" value="WD40"/>
    <property type="match status" value="2"/>
</dbReference>
<protein>
    <submittedName>
        <fullName evidence="6">Uncharacterized protein</fullName>
    </submittedName>
</protein>
<dbReference type="InterPro" id="IPR015943">
    <property type="entry name" value="WD40/YVTN_repeat-like_dom_sf"/>
</dbReference>
<keyword evidence="3" id="KW-1133">Transmembrane helix</keyword>
<keyword evidence="2" id="KW-0677">Repeat</keyword>
<evidence type="ECO:0000313" key="6">
    <source>
        <dbReference type="EMBL" id="KAF5396627.1"/>
    </source>
</evidence>
<dbReference type="PANTHER" id="PTHR14920">
    <property type="entry name" value="OSMOTIC AVOIDANCE ABNORMAL PROTEIN 1/WD REPEAT MEMBRANE PROTEIN"/>
    <property type="match status" value="1"/>
</dbReference>
<feature type="non-terminal residue" evidence="6">
    <location>
        <position position="1"/>
    </location>
</feature>
<keyword evidence="3" id="KW-0812">Transmembrane</keyword>
<evidence type="ECO:0000256" key="1">
    <source>
        <dbReference type="ARBA" id="ARBA00022574"/>
    </source>
</evidence>
<dbReference type="Gene3D" id="2.130.10.10">
    <property type="entry name" value="YVTN repeat-like/Quinoprotein amine dehydrogenase"/>
    <property type="match status" value="1"/>
</dbReference>